<evidence type="ECO:0000313" key="3">
    <source>
        <dbReference type="Proteomes" id="UP000314294"/>
    </source>
</evidence>
<gene>
    <name evidence="2" type="ORF">EYF80_040818</name>
</gene>
<evidence type="ECO:0000256" key="1">
    <source>
        <dbReference type="SAM" id="MobiDB-lite"/>
    </source>
</evidence>
<dbReference type="Proteomes" id="UP000314294">
    <property type="component" value="Unassembled WGS sequence"/>
</dbReference>
<protein>
    <submittedName>
        <fullName evidence="2">Uncharacterized protein</fullName>
    </submittedName>
</protein>
<name>A0A4Z2G6X1_9TELE</name>
<feature type="compositionally biased region" description="Low complexity" evidence="1">
    <location>
        <begin position="102"/>
        <end position="118"/>
    </location>
</feature>
<dbReference type="EMBL" id="SRLO01000674">
    <property type="protein sequence ID" value="TNN48991.1"/>
    <property type="molecule type" value="Genomic_DNA"/>
</dbReference>
<accession>A0A4Z2G6X1</accession>
<feature type="region of interest" description="Disordered" evidence="1">
    <location>
        <begin position="98"/>
        <end position="118"/>
    </location>
</feature>
<keyword evidence="3" id="KW-1185">Reference proteome</keyword>
<organism evidence="2 3">
    <name type="scientific">Liparis tanakae</name>
    <name type="common">Tanaka's snailfish</name>
    <dbReference type="NCBI Taxonomy" id="230148"/>
    <lineage>
        <taxon>Eukaryota</taxon>
        <taxon>Metazoa</taxon>
        <taxon>Chordata</taxon>
        <taxon>Craniata</taxon>
        <taxon>Vertebrata</taxon>
        <taxon>Euteleostomi</taxon>
        <taxon>Actinopterygii</taxon>
        <taxon>Neopterygii</taxon>
        <taxon>Teleostei</taxon>
        <taxon>Neoteleostei</taxon>
        <taxon>Acanthomorphata</taxon>
        <taxon>Eupercaria</taxon>
        <taxon>Perciformes</taxon>
        <taxon>Cottioidei</taxon>
        <taxon>Cottales</taxon>
        <taxon>Liparidae</taxon>
        <taxon>Liparis</taxon>
    </lineage>
</organism>
<comment type="caution">
    <text evidence="2">The sequence shown here is derived from an EMBL/GenBank/DDBJ whole genome shotgun (WGS) entry which is preliminary data.</text>
</comment>
<reference evidence="2 3" key="1">
    <citation type="submission" date="2019-03" db="EMBL/GenBank/DDBJ databases">
        <title>First draft genome of Liparis tanakae, snailfish: a comprehensive survey of snailfish specific genes.</title>
        <authorList>
            <person name="Kim W."/>
            <person name="Song I."/>
            <person name="Jeong J.-H."/>
            <person name="Kim D."/>
            <person name="Kim S."/>
            <person name="Ryu S."/>
            <person name="Song J.Y."/>
            <person name="Lee S.K."/>
        </authorList>
    </citation>
    <scope>NUCLEOTIDE SEQUENCE [LARGE SCALE GENOMIC DNA]</scope>
    <source>
        <tissue evidence="2">Muscle</tissue>
    </source>
</reference>
<dbReference type="AlphaFoldDB" id="A0A4Z2G6X1"/>
<proteinExistence type="predicted"/>
<sequence>MVTFCTSRAQPVSARTLPTSRSVFLLLTSARHDKPNISQSTCSSSATACRPPAGNTTPRCSTLISLRPRLSSGWLWTMLCNAADARARASLLPRELPSNRESLSLPCSSWMSSGRQPD</sequence>
<evidence type="ECO:0000313" key="2">
    <source>
        <dbReference type="EMBL" id="TNN48991.1"/>
    </source>
</evidence>